<sequence>MSYCWRLQYYCKLGAANRAGPIYYVSQLPLQKHQFRNQLRVPTLPRVSVEGPTGSGHDDDDIVPESPAKELPPPGPVL</sequence>
<protein>
    <submittedName>
        <fullName evidence="2">Uncharacterized protein</fullName>
    </submittedName>
</protein>
<evidence type="ECO:0000313" key="2">
    <source>
        <dbReference type="Ensembl" id="ENSSVLP00005030408.1"/>
    </source>
</evidence>
<dbReference type="AlphaFoldDB" id="A0A8D2DWJ3"/>
<dbReference type="Proteomes" id="UP000694564">
    <property type="component" value="Chromosome 3"/>
</dbReference>
<evidence type="ECO:0000256" key="1">
    <source>
        <dbReference type="SAM" id="MobiDB-lite"/>
    </source>
</evidence>
<dbReference type="GeneTree" id="ENSGT00910000148632"/>
<evidence type="ECO:0000313" key="3">
    <source>
        <dbReference type="Proteomes" id="UP000694564"/>
    </source>
</evidence>
<keyword evidence="3" id="KW-1185">Reference proteome</keyword>
<proteinExistence type="predicted"/>
<reference evidence="2" key="1">
    <citation type="submission" date="2025-08" db="UniProtKB">
        <authorList>
            <consortium name="Ensembl"/>
        </authorList>
    </citation>
    <scope>IDENTIFICATION</scope>
</reference>
<name>A0A8D2DWJ3_SCIVU</name>
<organism evidence="2 3">
    <name type="scientific">Sciurus vulgaris</name>
    <name type="common">Eurasian red squirrel</name>
    <dbReference type="NCBI Taxonomy" id="55149"/>
    <lineage>
        <taxon>Eukaryota</taxon>
        <taxon>Metazoa</taxon>
        <taxon>Chordata</taxon>
        <taxon>Craniata</taxon>
        <taxon>Vertebrata</taxon>
        <taxon>Euteleostomi</taxon>
        <taxon>Mammalia</taxon>
        <taxon>Eutheria</taxon>
        <taxon>Euarchontoglires</taxon>
        <taxon>Glires</taxon>
        <taxon>Rodentia</taxon>
        <taxon>Sciuromorpha</taxon>
        <taxon>Sciuridae</taxon>
        <taxon>Sciurinae</taxon>
        <taxon>Sciurini</taxon>
        <taxon>Sciurus</taxon>
    </lineage>
</organism>
<feature type="region of interest" description="Disordered" evidence="1">
    <location>
        <begin position="43"/>
        <end position="78"/>
    </location>
</feature>
<dbReference type="Ensembl" id="ENSSVLT00005033777.1">
    <property type="protein sequence ID" value="ENSSVLP00005030408.1"/>
    <property type="gene ID" value="ENSSVLG00005023991.1"/>
</dbReference>
<dbReference type="OrthoDB" id="9836788at2759"/>
<accession>A0A8D2DWJ3</accession>
<reference evidence="2" key="2">
    <citation type="submission" date="2025-09" db="UniProtKB">
        <authorList>
            <consortium name="Ensembl"/>
        </authorList>
    </citation>
    <scope>IDENTIFICATION</scope>
</reference>